<dbReference type="HAMAP" id="MF_01184">
    <property type="entry name" value="XPRTase"/>
    <property type="match status" value="1"/>
</dbReference>
<organism evidence="8">
    <name type="scientific">Peptoniphilus harei</name>
    <dbReference type="NCBI Taxonomy" id="54005"/>
    <lineage>
        <taxon>Bacteria</taxon>
        <taxon>Bacillati</taxon>
        <taxon>Bacillota</taxon>
        <taxon>Tissierellia</taxon>
        <taxon>Tissierellales</taxon>
        <taxon>Peptoniphilaceae</taxon>
        <taxon>Peptoniphilus</taxon>
    </lineage>
</organism>
<feature type="binding site" evidence="5">
    <location>
        <begin position="129"/>
        <end position="133"/>
    </location>
    <ligand>
        <name>5-phospho-alpha-D-ribose 1-diphosphate</name>
        <dbReference type="ChEBI" id="CHEBI:58017"/>
    </ligand>
</feature>
<dbReference type="GO" id="GO:0000310">
    <property type="term" value="F:xanthine phosphoribosyltransferase activity"/>
    <property type="evidence" value="ECO:0007669"/>
    <property type="project" value="UniProtKB-UniRule"/>
</dbReference>
<dbReference type="PANTHER" id="PTHR43864:SF1">
    <property type="entry name" value="XANTHINE PHOSPHORIBOSYLTRANSFERASE"/>
    <property type="match status" value="1"/>
</dbReference>
<dbReference type="GO" id="GO:0032265">
    <property type="term" value="P:XMP salvage"/>
    <property type="evidence" value="ECO:0007669"/>
    <property type="project" value="UniProtKB-UniRule"/>
</dbReference>
<dbReference type="SUPFAM" id="SSF53271">
    <property type="entry name" value="PRTase-like"/>
    <property type="match status" value="1"/>
</dbReference>
<comment type="pathway">
    <text evidence="5">Purine metabolism; XMP biosynthesis via salvage pathway; XMP from xanthine: step 1/1.</text>
</comment>
<name>A0A133PRK9_9FIRM</name>
<evidence type="ECO:0000313" key="8">
    <source>
        <dbReference type="EMBL" id="KXA31434.1"/>
    </source>
</evidence>
<dbReference type="InterPro" id="IPR000836">
    <property type="entry name" value="PRTase_dom"/>
</dbReference>
<dbReference type="NCBIfam" id="NF006671">
    <property type="entry name" value="PRK09219.1"/>
    <property type="match status" value="1"/>
</dbReference>
<dbReference type="UniPathway" id="UPA00602">
    <property type="reaction ID" value="UER00658"/>
</dbReference>
<dbReference type="NCBIfam" id="TIGR01744">
    <property type="entry name" value="XPRTase"/>
    <property type="match status" value="1"/>
</dbReference>
<keyword evidence="2 5" id="KW-0328">Glycosyltransferase</keyword>
<evidence type="ECO:0000256" key="6">
    <source>
        <dbReference type="NCBIfam" id="TIGR01744"/>
    </source>
</evidence>
<dbReference type="EC" id="2.4.2.22" evidence="5 6"/>
<reference evidence="8 9" key="1">
    <citation type="submission" date="2016-01" db="EMBL/GenBank/DDBJ databases">
        <authorList>
            <person name="Oliw E.H."/>
        </authorList>
    </citation>
    <scope>NUCLEOTIDE SEQUENCE [LARGE SCALE GENOMIC DNA]</scope>
    <source>
        <strain evidence="8 9">CMW7756A</strain>
    </source>
</reference>
<dbReference type="GO" id="GO:0046110">
    <property type="term" value="P:xanthine metabolic process"/>
    <property type="evidence" value="ECO:0007669"/>
    <property type="project" value="UniProtKB-UniRule"/>
</dbReference>
<evidence type="ECO:0000256" key="2">
    <source>
        <dbReference type="ARBA" id="ARBA00022676"/>
    </source>
</evidence>
<evidence type="ECO:0000313" key="9">
    <source>
        <dbReference type="Proteomes" id="UP000070174"/>
    </source>
</evidence>
<keyword evidence="4 5" id="KW-0660">Purine salvage</keyword>
<feature type="binding site" evidence="5">
    <location>
        <position position="157"/>
    </location>
    <ligand>
        <name>xanthine</name>
        <dbReference type="ChEBI" id="CHEBI:17712"/>
    </ligand>
</feature>
<comment type="caution">
    <text evidence="5">Lacks conserved residue(s) required for the propagation of feature annotation.</text>
</comment>
<keyword evidence="3 5" id="KW-0808">Transferase</keyword>
<protein>
    <recommendedName>
        <fullName evidence="5 6">Xanthine phosphoribosyltransferase</fullName>
        <shortName evidence="5">XPRTase</shortName>
        <ecNumber evidence="5 6">2.4.2.22</ecNumber>
    </recommendedName>
</protein>
<evidence type="ECO:0000259" key="7">
    <source>
        <dbReference type="Pfam" id="PF00156"/>
    </source>
</evidence>
<dbReference type="PATRIC" id="fig|54005.3.peg.416"/>
<feature type="domain" description="Phosphoribosyltransferase" evidence="7">
    <location>
        <begin position="23"/>
        <end position="157"/>
    </location>
</feature>
<evidence type="ECO:0000256" key="4">
    <source>
        <dbReference type="ARBA" id="ARBA00022726"/>
    </source>
</evidence>
<comment type="caution">
    <text evidence="8">The sequence shown here is derived from an EMBL/GenBank/DDBJ whole genome shotgun (WGS) entry which is preliminary data.</text>
</comment>
<feature type="binding site" evidence="5">
    <location>
        <position position="27"/>
    </location>
    <ligand>
        <name>xanthine</name>
        <dbReference type="ChEBI" id="CHEBI:17712"/>
    </ligand>
</feature>
<comment type="subcellular location">
    <subcellularLocation>
        <location evidence="5">Cytoplasm</location>
    </subcellularLocation>
</comment>
<evidence type="ECO:0000256" key="1">
    <source>
        <dbReference type="ARBA" id="ARBA00022490"/>
    </source>
</evidence>
<evidence type="ECO:0000256" key="5">
    <source>
        <dbReference type="HAMAP-Rule" id="MF_01184"/>
    </source>
</evidence>
<dbReference type="EMBL" id="LRQE01000012">
    <property type="protein sequence ID" value="KXA31434.1"/>
    <property type="molecule type" value="Genomic_DNA"/>
</dbReference>
<sequence length="190" mass="21126">MKLLEERIINDGRILDGNIVKVDSFLNHQLDIKFLDKLAEEMANYFKDKKINKILTIEASGIALATVASKHFDDAMVVFCKKQKTLNIGNDVYESKVESYTTKKNYTITVSKRFLSPEDNLLIIDDFLAEGNALKGLIDVSKQAGATISGVSVAIEKGFQDGGKIIRDMGYDLLSLAIIDSIEDGKITFR</sequence>
<comment type="similarity">
    <text evidence="5">Belongs to the purine/pyrimidine phosphoribosyltransferase family. Xpt subfamily.</text>
</comment>
<comment type="catalytic activity">
    <reaction evidence="5">
        <text>XMP + diphosphate = xanthine + 5-phospho-alpha-D-ribose 1-diphosphate</text>
        <dbReference type="Rhea" id="RHEA:10800"/>
        <dbReference type="ChEBI" id="CHEBI:17712"/>
        <dbReference type="ChEBI" id="CHEBI:33019"/>
        <dbReference type="ChEBI" id="CHEBI:57464"/>
        <dbReference type="ChEBI" id="CHEBI:58017"/>
        <dbReference type="EC" id="2.4.2.22"/>
    </reaction>
</comment>
<dbReference type="InterPro" id="IPR010079">
    <property type="entry name" value="Xanthine_PRibTrfase"/>
</dbReference>
<comment type="subunit">
    <text evidence="5">Homodimer.</text>
</comment>
<evidence type="ECO:0000256" key="3">
    <source>
        <dbReference type="ARBA" id="ARBA00022679"/>
    </source>
</evidence>
<dbReference type="InterPro" id="IPR029057">
    <property type="entry name" value="PRTase-like"/>
</dbReference>
<dbReference type="Pfam" id="PF00156">
    <property type="entry name" value="Pribosyltran"/>
    <property type="match status" value="1"/>
</dbReference>
<dbReference type="Gene3D" id="3.40.50.2020">
    <property type="match status" value="1"/>
</dbReference>
<gene>
    <name evidence="5" type="primary">xpt</name>
    <name evidence="8" type="ORF">HMPREF3229_00421</name>
</gene>
<dbReference type="RefSeq" id="WP_005955801.1">
    <property type="nucleotide sequence ID" value="NZ_JASOTK010000004.1"/>
</dbReference>
<dbReference type="GO" id="GO:0006166">
    <property type="term" value="P:purine ribonucleoside salvage"/>
    <property type="evidence" value="ECO:0007669"/>
    <property type="project" value="UniProtKB-KW"/>
</dbReference>
<accession>A0A133PRK9</accession>
<keyword evidence="1 5" id="KW-0963">Cytoplasm</keyword>
<dbReference type="CDD" id="cd06223">
    <property type="entry name" value="PRTases_typeI"/>
    <property type="match status" value="1"/>
</dbReference>
<dbReference type="PANTHER" id="PTHR43864">
    <property type="entry name" value="HYPOXANTHINE/GUANINE PHOSPHORIBOSYLTRANSFERASE"/>
    <property type="match status" value="1"/>
</dbReference>
<dbReference type="AlphaFoldDB" id="A0A133PRK9"/>
<dbReference type="InterPro" id="IPR050118">
    <property type="entry name" value="Pur/Pyrimidine_PRTase"/>
</dbReference>
<comment type="function">
    <text evidence="5">Converts the preformed base xanthine, a product of nucleic acid breakdown, to xanthosine 5'-monophosphate (XMP), so it can be reused for RNA or DNA synthesis.</text>
</comment>
<dbReference type="GO" id="GO:0005737">
    <property type="term" value="C:cytoplasm"/>
    <property type="evidence" value="ECO:0007669"/>
    <property type="project" value="UniProtKB-SubCell"/>
</dbReference>
<dbReference type="Proteomes" id="UP000070174">
    <property type="component" value="Unassembled WGS sequence"/>
</dbReference>
<proteinExistence type="inferred from homology"/>